<dbReference type="AlphaFoldDB" id="A0A6A6QVM6"/>
<reference evidence="2" key="1">
    <citation type="journal article" date="2020" name="Stud. Mycol.">
        <title>101 Dothideomycetes genomes: a test case for predicting lifestyles and emergence of pathogens.</title>
        <authorList>
            <person name="Haridas S."/>
            <person name="Albert R."/>
            <person name="Binder M."/>
            <person name="Bloem J."/>
            <person name="Labutti K."/>
            <person name="Salamov A."/>
            <person name="Andreopoulos B."/>
            <person name="Baker S."/>
            <person name="Barry K."/>
            <person name="Bills G."/>
            <person name="Bluhm B."/>
            <person name="Cannon C."/>
            <person name="Castanera R."/>
            <person name="Culley D."/>
            <person name="Daum C."/>
            <person name="Ezra D."/>
            <person name="Gonzalez J."/>
            <person name="Henrissat B."/>
            <person name="Kuo A."/>
            <person name="Liang C."/>
            <person name="Lipzen A."/>
            <person name="Lutzoni F."/>
            <person name="Magnuson J."/>
            <person name="Mondo S."/>
            <person name="Nolan M."/>
            <person name="Ohm R."/>
            <person name="Pangilinan J."/>
            <person name="Park H.-J."/>
            <person name="Ramirez L."/>
            <person name="Alfaro M."/>
            <person name="Sun H."/>
            <person name="Tritt A."/>
            <person name="Yoshinaga Y."/>
            <person name="Zwiers L.-H."/>
            <person name="Turgeon B."/>
            <person name="Goodwin S."/>
            <person name="Spatafora J."/>
            <person name="Crous P."/>
            <person name="Grigoriev I."/>
        </authorList>
    </citation>
    <scope>NUCLEOTIDE SEQUENCE</scope>
    <source>
        <strain evidence="2">CBS 269.34</strain>
    </source>
</reference>
<evidence type="ECO:0000313" key="3">
    <source>
        <dbReference type="Proteomes" id="UP000799750"/>
    </source>
</evidence>
<proteinExistence type="predicted"/>
<dbReference type="Proteomes" id="UP000799750">
    <property type="component" value="Unassembled WGS sequence"/>
</dbReference>
<feature type="non-terminal residue" evidence="2">
    <location>
        <position position="62"/>
    </location>
</feature>
<evidence type="ECO:0000313" key="2">
    <source>
        <dbReference type="EMBL" id="KAF2496491.1"/>
    </source>
</evidence>
<keyword evidence="3" id="KW-1185">Reference proteome</keyword>
<sequence>ELKPILECFGLEAYHDVLISNGFEQWETVLEITEEDLNALEFKRGHRRLLQLEIAHYREHPI</sequence>
<feature type="non-terminal residue" evidence="2">
    <location>
        <position position="1"/>
    </location>
</feature>
<dbReference type="OrthoDB" id="1919336at2759"/>
<feature type="domain" description="SAM" evidence="1">
    <location>
        <begin position="6"/>
        <end position="57"/>
    </location>
</feature>
<protein>
    <recommendedName>
        <fullName evidence="1">SAM domain-containing protein</fullName>
    </recommendedName>
</protein>
<gene>
    <name evidence="2" type="ORF">BU16DRAFT_428704</name>
</gene>
<dbReference type="Pfam" id="PF00536">
    <property type="entry name" value="SAM_1"/>
    <property type="match status" value="1"/>
</dbReference>
<dbReference type="InterPro" id="IPR001660">
    <property type="entry name" value="SAM"/>
</dbReference>
<dbReference type="EMBL" id="MU004188">
    <property type="protein sequence ID" value="KAF2496491.1"/>
    <property type="molecule type" value="Genomic_DNA"/>
</dbReference>
<name>A0A6A6QVM6_9PEZI</name>
<dbReference type="SUPFAM" id="SSF47769">
    <property type="entry name" value="SAM/Pointed domain"/>
    <property type="match status" value="1"/>
</dbReference>
<accession>A0A6A6QVM6</accession>
<dbReference type="Gene3D" id="1.10.150.50">
    <property type="entry name" value="Transcription Factor, Ets-1"/>
    <property type="match status" value="1"/>
</dbReference>
<dbReference type="InterPro" id="IPR013761">
    <property type="entry name" value="SAM/pointed_sf"/>
</dbReference>
<organism evidence="2 3">
    <name type="scientific">Lophium mytilinum</name>
    <dbReference type="NCBI Taxonomy" id="390894"/>
    <lineage>
        <taxon>Eukaryota</taxon>
        <taxon>Fungi</taxon>
        <taxon>Dikarya</taxon>
        <taxon>Ascomycota</taxon>
        <taxon>Pezizomycotina</taxon>
        <taxon>Dothideomycetes</taxon>
        <taxon>Pleosporomycetidae</taxon>
        <taxon>Mytilinidiales</taxon>
        <taxon>Mytilinidiaceae</taxon>
        <taxon>Lophium</taxon>
    </lineage>
</organism>
<evidence type="ECO:0000259" key="1">
    <source>
        <dbReference type="Pfam" id="PF00536"/>
    </source>
</evidence>